<sequence length="106" mass="11592">DAIPLQYCFGLVSQLVWCLVCRLCSSKINVLINDWLGAPVPQLRGLREGDPLSSLLFNLALEPLLRSLFVCHGLSGVTLSPVQVPREWKPSPAEVREDPGGINPSN</sequence>
<gene>
    <name evidence="2" type="primary">PARPA_08063.1 scaffold 31345</name>
</gene>
<name>A0A0B7N919_9FUNG</name>
<accession>A0A0B7N919</accession>
<keyword evidence="1" id="KW-0732">Signal</keyword>
<dbReference type="OrthoDB" id="2272737at2759"/>
<evidence type="ECO:0000313" key="3">
    <source>
        <dbReference type="Proteomes" id="UP000054107"/>
    </source>
</evidence>
<organism evidence="2 3">
    <name type="scientific">Parasitella parasitica</name>
    <dbReference type="NCBI Taxonomy" id="35722"/>
    <lineage>
        <taxon>Eukaryota</taxon>
        <taxon>Fungi</taxon>
        <taxon>Fungi incertae sedis</taxon>
        <taxon>Mucoromycota</taxon>
        <taxon>Mucoromycotina</taxon>
        <taxon>Mucoromycetes</taxon>
        <taxon>Mucorales</taxon>
        <taxon>Mucorineae</taxon>
        <taxon>Mucoraceae</taxon>
        <taxon>Parasitella</taxon>
    </lineage>
</organism>
<dbReference type="EMBL" id="LN730657">
    <property type="protein sequence ID" value="CEP13924.1"/>
    <property type="molecule type" value="Genomic_DNA"/>
</dbReference>
<evidence type="ECO:0008006" key="4">
    <source>
        <dbReference type="Google" id="ProtNLM"/>
    </source>
</evidence>
<protein>
    <recommendedName>
        <fullName evidence="4">Reverse transcriptase domain-containing protein</fullName>
    </recommendedName>
</protein>
<reference evidence="2 3" key="1">
    <citation type="submission" date="2014-09" db="EMBL/GenBank/DDBJ databases">
        <authorList>
            <person name="Ellenberger Sabrina"/>
        </authorList>
    </citation>
    <scope>NUCLEOTIDE SEQUENCE [LARGE SCALE GENOMIC DNA]</scope>
    <source>
        <strain evidence="2 3">CBS 412.66</strain>
    </source>
</reference>
<feature type="chain" id="PRO_5002135239" description="Reverse transcriptase domain-containing protein" evidence="1">
    <location>
        <begin position="27"/>
        <end position="106"/>
    </location>
</feature>
<evidence type="ECO:0000256" key="1">
    <source>
        <dbReference type="SAM" id="SignalP"/>
    </source>
</evidence>
<keyword evidence="3" id="KW-1185">Reference proteome</keyword>
<dbReference type="AlphaFoldDB" id="A0A0B7N919"/>
<evidence type="ECO:0000313" key="2">
    <source>
        <dbReference type="EMBL" id="CEP13924.1"/>
    </source>
</evidence>
<feature type="non-terminal residue" evidence="2">
    <location>
        <position position="1"/>
    </location>
</feature>
<feature type="signal peptide" evidence="1">
    <location>
        <begin position="1"/>
        <end position="26"/>
    </location>
</feature>
<dbReference type="Proteomes" id="UP000054107">
    <property type="component" value="Unassembled WGS sequence"/>
</dbReference>
<proteinExistence type="predicted"/>